<dbReference type="PROSITE" id="PS51257">
    <property type="entry name" value="PROKAR_LIPOPROTEIN"/>
    <property type="match status" value="1"/>
</dbReference>
<protein>
    <recommendedName>
        <fullName evidence="3">Glycosyl hydrolase family 16</fullName>
    </recommendedName>
</protein>
<sequence length="473" mass="51050">MKNIRNIHLRFTLLLSLGIAVFSSCEREFSDDVQFATFSNNGDIFTDEPVGLTDEFFDSFDPNEGANPEGFGTDDNVAFMGTSSIRIDVPAPDDPDGGFIGGIFLDRGDGRNLTGFDALTFYAKGSITATIGEVGFGTDFEENKFAVTAQNIRLSTDWRKVVIPIPDPSKLVQERGMFFFSAGTQTTNGFGYTFWIDELRFEKLGTVAQPSPAIFFGQDIDSQAFIGFEFLLTGLTQTFNLASGVNQTVTVAPSYFDFTSSDNSVAIVNELGQISVIGSGNTAITAQLANVGASGSLDIDSGGNLPNAPIPIELSTNVSSIFSNEYTNATESNFVPNFGGSTTNTQLFSNGGDEVLIYTNNNFTGILLNNTIDATERTFLNIDVYVQDAATNIEVQIRDVGPNQELETDVNNGNPIGDDADKRFSINGLTPGQWTSIEIPLDGDLAAQRNNLGALILAGGPNFIFDNIYFYTE</sequence>
<keyword evidence="2" id="KW-1185">Reference proteome</keyword>
<dbReference type="OrthoDB" id="5381604at2"/>
<organism evidence="1 2">
    <name type="scientific">Flagellimonas maritima</name>
    <dbReference type="NCBI Taxonomy" id="1383885"/>
    <lineage>
        <taxon>Bacteria</taxon>
        <taxon>Pseudomonadati</taxon>
        <taxon>Bacteroidota</taxon>
        <taxon>Flavobacteriia</taxon>
        <taxon>Flavobacteriales</taxon>
        <taxon>Flavobacteriaceae</taxon>
        <taxon>Flagellimonas</taxon>
    </lineage>
</organism>
<reference evidence="1 2" key="1">
    <citation type="submission" date="2018-06" db="EMBL/GenBank/DDBJ databases">
        <title>Spongiibacterium sp. HME9304 Genome sequencing and assembly.</title>
        <authorList>
            <person name="Kang H."/>
            <person name="Kim H."/>
            <person name="Joh K."/>
        </authorList>
    </citation>
    <scope>NUCLEOTIDE SEQUENCE [LARGE SCALE GENOMIC DNA]</scope>
    <source>
        <strain evidence="1 2">HME9304</strain>
    </source>
</reference>
<dbReference type="InterPro" id="IPR008979">
    <property type="entry name" value="Galactose-bd-like_sf"/>
</dbReference>
<evidence type="ECO:0008006" key="3">
    <source>
        <dbReference type="Google" id="ProtNLM"/>
    </source>
</evidence>
<dbReference type="Gene3D" id="2.60.40.1080">
    <property type="match status" value="1"/>
</dbReference>
<dbReference type="EMBL" id="CP030104">
    <property type="protein sequence ID" value="AWX43530.1"/>
    <property type="molecule type" value="Genomic_DNA"/>
</dbReference>
<dbReference type="Proteomes" id="UP000248536">
    <property type="component" value="Chromosome"/>
</dbReference>
<gene>
    <name evidence="1" type="ORF">HME9304_00519</name>
</gene>
<evidence type="ECO:0000313" key="2">
    <source>
        <dbReference type="Proteomes" id="UP000248536"/>
    </source>
</evidence>
<proteinExistence type="predicted"/>
<dbReference type="Gene3D" id="2.60.120.430">
    <property type="entry name" value="Galactose-binding lectin"/>
    <property type="match status" value="1"/>
</dbReference>
<dbReference type="KEGG" id="spon:HME9304_00519"/>
<dbReference type="AlphaFoldDB" id="A0A2Z4LP43"/>
<evidence type="ECO:0000313" key="1">
    <source>
        <dbReference type="EMBL" id="AWX43530.1"/>
    </source>
</evidence>
<dbReference type="InterPro" id="IPR008964">
    <property type="entry name" value="Invasin/intimin_cell_adhesion"/>
</dbReference>
<dbReference type="RefSeq" id="WP_112377096.1">
    <property type="nucleotide sequence ID" value="NZ_CP030104.1"/>
</dbReference>
<dbReference type="SUPFAM" id="SSF49373">
    <property type="entry name" value="Invasin/intimin cell-adhesion fragments"/>
    <property type="match status" value="1"/>
</dbReference>
<accession>A0A2Z4LP43</accession>
<name>A0A2Z4LP43_9FLAO</name>
<dbReference type="SUPFAM" id="SSF49785">
    <property type="entry name" value="Galactose-binding domain-like"/>
    <property type="match status" value="1"/>
</dbReference>